<evidence type="ECO:0000256" key="2">
    <source>
        <dbReference type="ARBA" id="ARBA00023163"/>
    </source>
</evidence>
<dbReference type="SUPFAM" id="SSF46894">
    <property type="entry name" value="C-terminal effector domain of the bipartite response regulators"/>
    <property type="match status" value="1"/>
</dbReference>
<feature type="repeat" description="TPR" evidence="3">
    <location>
        <begin position="714"/>
        <end position="747"/>
    </location>
</feature>
<dbReference type="GO" id="GO:0003677">
    <property type="term" value="F:DNA binding"/>
    <property type="evidence" value="ECO:0007669"/>
    <property type="project" value="UniProtKB-KW"/>
</dbReference>
<dbReference type="InterPro" id="IPR036388">
    <property type="entry name" value="WH-like_DNA-bd_sf"/>
</dbReference>
<feature type="repeat" description="TPR" evidence="3">
    <location>
        <begin position="792"/>
        <end position="825"/>
    </location>
</feature>
<dbReference type="Gene3D" id="1.10.10.10">
    <property type="entry name" value="Winged helix-like DNA-binding domain superfamily/Winged helix DNA-binding domain"/>
    <property type="match status" value="1"/>
</dbReference>
<dbReference type="PROSITE" id="PS50005">
    <property type="entry name" value="TPR"/>
    <property type="match status" value="3"/>
</dbReference>
<dbReference type="InterPro" id="IPR051677">
    <property type="entry name" value="AfsR-DnrI-RedD_regulator"/>
</dbReference>
<dbReference type="InterPro" id="IPR027417">
    <property type="entry name" value="P-loop_NTPase"/>
</dbReference>
<dbReference type="SUPFAM" id="SSF48452">
    <property type="entry name" value="TPR-like"/>
    <property type="match status" value="3"/>
</dbReference>
<dbReference type="GO" id="GO:0043531">
    <property type="term" value="F:ADP binding"/>
    <property type="evidence" value="ECO:0007669"/>
    <property type="project" value="InterPro"/>
</dbReference>
<dbReference type="SMART" id="SM01043">
    <property type="entry name" value="BTAD"/>
    <property type="match status" value="1"/>
</dbReference>
<evidence type="ECO:0000313" key="5">
    <source>
        <dbReference type="EMBL" id="MBB4764884.1"/>
    </source>
</evidence>
<dbReference type="InterPro" id="IPR011990">
    <property type="entry name" value="TPR-like_helical_dom_sf"/>
</dbReference>
<dbReference type="SMART" id="SM00028">
    <property type="entry name" value="TPR"/>
    <property type="match status" value="5"/>
</dbReference>
<dbReference type="Pfam" id="PF13181">
    <property type="entry name" value="TPR_8"/>
    <property type="match status" value="1"/>
</dbReference>
<dbReference type="InterPro" id="IPR005158">
    <property type="entry name" value="BTAD"/>
</dbReference>
<comment type="caution">
    <text evidence="5">The sequence shown here is derived from an EMBL/GenBank/DDBJ whole genome shotgun (WGS) entry which is preliminary data.</text>
</comment>
<feature type="domain" description="Bacterial transcriptional activator" evidence="4">
    <location>
        <begin position="90"/>
        <end position="234"/>
    </location>
</feature>
<dbReference type="Gene3D" id="1.25.40.10">
    <property type="entry name" value="Tetratricopeptide repeat domain"/>
    <property type="match status" value="2"/>
</dbReference>
<keyword evidence="5" id="KW-0238">DNA-binding</keyword>
<keyword evidence="6" id="KW-1185">Reference proteome</keyword>
<protein>
    <submittedName>
        <fullName evidence="5">DNA-binding SARP family transcriptional activator</fullName>
    </submittedName>
</protein>
<keyword evidence="2" id="KW-0804">Transcription</keyword>
<dbReference type="RefSeq" id="WP_184996019.1">
    <property type="nucleotide sequence ID" value="NZ_BOMK01000003.1"/>
</dbReference>
<evidence type="ECO:0000256" key="1">
    <source>
        <dbReference type="ARBA" id="ARBA00023015"/>
    </source>
</evidence>
<dbReference type="InterPro" id="IPR019734">
    <property type="entry name" value="TPR_rpt"/>
</dbReference>
<evidence type="ECO:0000259" key="4">
    <source>
        <dbReference type="SMART" id="SM01043"/>
    </source>
</evidence>
<dbReference type="InterPro" id="IPR016032">
    <property type="entry name" value="Sig_transdc_resp-reg_C-effctor"/>
</dbReference>
<evidence type="ECO:0000313" key="6">
    <source>
        <dbReference type="Proteomes" id="UP000578112"/>
    </source>
</evidence>
<feature type="repeat" description="TPR" evidence="3">
    <location>
        <begin position="832"/>
        <end position="865"/>
    </location>
</feature>
<dbReference type="Gene3D" id="3.40.50.300">
    <property type="entry name" value="P-loop containing nucleotide triphosphate hydrolases"/>
    <property type="match status" value="1"/>
</dbReference>
<gene>
    <name evidence="5" type="ORF">BJ971_005440</name>
</gene>
<dbReference type="PRINTS" id="PR00364">
    <property type="entry name" value="DISEASERSIST"/>
</dbReference>
<dbReference type="PANTHER" id="PTHR35807">
    <property type="entry name" value="TRANSCRIPTIONAL REGULATOR REDD-RELATED"/>
    <property type="match status" value="1"/>
</dbReference>
<dbReference type="EMBL" id="JACHNH010000001">
    <property type="protein sequence ID" value="MBB4764884.1"/>
    <property type="molecule type" value="Genomic_DNA"/>
</dbReference>
<dbReference type="Pfam" id="PF13424">
    <property type="entry name" value="TPR_12"/>
    <property type="match status" value="1"/>
</dbReference>
<evidence type="ECO:0000256" key="3">
    <source>
        <dbReference type="PROSITE-ProRule" id="PRU00339"/>
    </source>
</evidence>
<keyword evidence="3" id="KW-0802">TPR repeat</keyword>
<name>A0A7W7MST3_9ACTN</name>
<accession>A0A7W7MST3</accession>
<dbReference type="SUPFAM" id="SSF52540">
    <property type="entry name" value="P-loop containing nucleoside triphosphate hydrolases"/>
    <property type="match status" value="1"/>
</dbReference>
<dbReference type="Proteomes" id="UP000578112">
    <property type="component" value="Unassembled WGS sequence"/>
</dbReference>
<proteinExistence type="predicted"/>
<sequence>MRVLGAIQVAADGDFVTAGPAKQSCVLAVLAFSPGQPLPIESLIDRVWGQSAPRSTRDALYQYLSQIRALGLAVHRTGAGYLLDLPAEQIDLYQARALAGQAQAAAREGDPAVAAGRYRQALSLWHGTPLAGISGEWATSTRETLERERLTLLSACFDAELAQGRHAEVLVELSAEVAARPLAERLAGQLMLALFRCGRAAEALDCYTQIRRRLGDELGVEPTPALDALQQQILRQDPALLADPAARRDAPRAGYRPPRQLPADIAAFAGRHAELATLDTIGGGDTSQAVVISAVSGTAGVGKTALAVHWAHRVADRFPDGQLYVNLRGFDPAGTALSPDEAVRGFLDAYAVPPQQVPVSLAAQAALFRSLLAGKRVLILLDNARDAEQVRPLLPGSPGCLALVTSRNQLTGLVAGEGARALRLDMLTEAESLALLAGRLGRERVVAEPDAVADLIERCARLPLALAVVAARVAVNPDLSLASLARELREARVGLDALGSDDPATDVRAAFHASYRVLSPAAQRLFRLIALHPGPEVSITAAAGLAGVAAGAARAGLTELARAHLLTEPSAGRFTCHDLLRAYAGELVAERDAEPDRDEAVRRLLDYYLHSADAAAQALDPHRDGAGVTGAPPGIEAERFADRQSALAWLAVEHPVLVAAVDLAVARGLDDYTCRLAAAIAVFLDWQGYSPELADTQGSALAAAERLGDRTRQARAHRDLAQAYVRLNRREDALAHLRRAHDLFEGDPAGQASVLMKLGWLREQQAAHDEARRYAESALELYRLAGHLAGQAHAWGAIGWSYAAAGDYQQALIQCREALALNQKINNRYGEASAWDSIGFVHHHLGQYREAVACYRSGLKLVRDLGDRPGESILLDHLGDTHRAAGDLPAARHAWGSVLEILVPADSAAAARIRAKFDEALALSLGA</sequence>
<dbReference type="GO" id="GO:0006355">
    <property type="term" value="P:regulation of DNA-templated transcription"/>
    <property type="evidence" value="ECO:0007669"/>
    <property type="project" value="InterPro"/>
</dbReference>
<dbReference type="Pfam" id="PF03704">
    <property type="entry name" value="BTAD"/>
    <property type="match status" value="1"/>
</dbReference>
<dbReference type="PANTHER" id="PTHR35807:SF1">
    <property type="entry name" value="TRANSCRIPTIONAL REGULATOR REDD"/>
    <property type="match status" value="1"/>
</dbReference>
<organism evidence="5 6">
    <name type="scientific">Actinoplanes digitatis</name>
    <dbReference type="NCBI Taxonomy" id="1868"/>
    <lineage>
        <taxon>Bacteria</taxon>
        <taxon>Bacillati</taxon>
        <taxon>Actinomycetota</taxon>
        <taxon>Actinomycetes</taxon>
        <taxon>Micromonosporales</taxon>
        <taxon>Micromonosporaceae</taxon>
        <taxon>Actinoplanes</taxon>
    </lineage>
</organism>
<dbReference type="CDD" id="cd15831">
    <property type="entry name" value="BTAD"/>
    <property type="match status" value="1"/>
</dbReference>
<keyword evidence="1" id="KW-0805">Transcription regulation</keyword>
<dbReference type="AlphaFoldDB" id="A0A7W7MST3"/>
<reference evidence="5 6" key="1">
    <citation type="submission" date="2020-08" db="EMBL/GenBank/DDBJ databases">
        <title>Sequencing the genomes of 1000 actinobacteria strains.</title>
        <authorList>
            <person name="Klenk H.-P."/>
        </authorList>
    </citation>
    <scope>NUCLEOTIDE SEQUENCE [LARGE SCALE GENOMIC DNA]</scope>
    <source>
        <strain evidence="5 6">DSM 43149</strain>
    </source>
</reference>